<accession>A0A6M1RCV9</accession>
<dbReference type="Gene3D" id="3.40.190.10">
    <property type="entry name" value="Periplasmic binding protein-like II"/>
    <property type="match status" value="2"/>
</dbReference>
<dbReference type="Proteomes" id="UP000483261">
    <property type="component" value="Unassembled WGS sequence"/>
</dbReference>
<reference evidence="2 3" key="1">
    <citation type="submission" date="2020-02" db="EMBL/GenBank/DDBJ databases">
        <title>Whole-genome analyses of novel actinobacteria.</title>
        <authorList>
            <person name="Sahin N."/>
        </authorList>
    </citation>
    <scope>NUCLEOTIDE SEQUENCE [LARGE SCALE GENOMIC DNA]</scope>
    <source>
        <strain evidence="2 3">KC13</strain>
    </source>
</reference>
<keyword evidence="1" id="KW-0732">Signal</keyword>
<feature type="chain" id="PRO_5039585524" evidence="1">
    <location>
        <begin position="31"/>
        <end position="463"/>
    </location>
</feature>
<protein>
    <submittedName>
        <fullName evidence="2">Sugar ABC transporter substrate-binding protein</fullName>
    </submittedName>
</protein>
<dbReference type="InterPro" id="IPR006059">
    <property type="entry name" value="SBP"/>
</dbReference>
<dbReference type="CDD" id="cd13585">
    <property type="entry name" value="PBP2_TMBP_like"/>
    <property type="match status" value="1"/>
</dbReference>
<feature type="signal peptide" evidence="1">
    <location>
        <begin position="1"/>
        <end position="30"/>
    </location>
</feature>
<dbReference type="AlphaFoldDB" id="A0A6M1RCV9"/>
<dbReference type="EMBL" id="JAALAA010000024">
    <property type="protein sequence ID" value="NGN95428.1"/>
    <property type="molecule type" value="Genomic_DNA"/>
</dbReference>
<keyword evidence="3" id="KW-1185">Reference proteome</keyword>
<dbReference type="PANTHER" id="PTHR43649">
    <property type="entry name" value="ARABINOSE-BINDING PROTEIN-RELATED"/>
    <property type="match status" value="1"/>
</dbReference>
<sequence>MRARRRTSAALTARSLATTVAMITALTACGTGGLGAGGTSAGEHSITVLMVNNPQMLELQELTEEHFTEETGIEVNFVVKVEQDMRDTASTEFANQSGIYDVATLSNFEIPYYAEAGWISDMESIANDPEFDQDDILPPMTEALSANGKVYGQPFYGESSFLMYRKDLFEKHGIEMPANPTWDQVADFAARIDEAEPDMRGICLRGLAGWGDNLASITTVVNTMGGTWFDEDWNAQVNKGGFKKAANFYVDLVREHGEAGAATFSFPQCLNAMQQGKVAMWYDATSGAGSLEAAESPVKGKVGYVAAPHDQTENAGWLYTWAWAIQKASRHQEEAKEFVAWASSKEYEQLVMADTENDTGGPTNVPAGKRASTYENPEYLEVAGAFATPTMNAIKNAQADNPGVQKRPYNGIQFVGVPSFTDFGTECAKQLSSAISGSKTTDAALDRCQSLAQEYGDVQKEKQ</sequence>
<dbReference type="Pfam" id="PF01547">
    <property type="entry name" value="SBP_bac_1"/>
    <property type="match status" value="1"/>
</dbReference>
<comment type="caution">
    <text evidence="2">The sequence shown here is derived from an EMBL/GenBank/DDBJ whole genome shotgun (WGS) entry which is preliminary data.</text>
</comment>
<evidence type="ECO:0000313" key="2">
    <source>
        <dbReference type="EMBL" id="NGN95428.1"/>
    </source>
</evidence>
<dbReference type="InterPro" id="IPR050490">
    <property type="entry name" value="Bact_solute-bd_prot1"/>
</dbReference>
<name>A0A6M1RCV9_9ACTN</name>
<dbReference type="PROSITE" id="PS51257">
    <property type="entry name" value="PROKAR_LIPOPROTEIN"/>
    <property type="match status" value="1"/>
</dbReference>
<proteinExistence type="predicted"/>
<dbReference type="PANTHER" id="PTHR43649:SF12">
    <property type="entry name" value="DIACETYLCHITOBIOSE BINDING PROTEIN DASA"/>
    <property type="match status" value="1"/>
</dbReference>
<evidence type="ECO:0000313" key="3">
    <source>
        <dbReference type="Proteomes" id="UP000483261"/>
    </source>
</evidence>
<evidence type="ECO:0000256" key="1">
    <source>
        <dbReference type="SAM" id="SignalP"/>
    </source>
</evidence>
<dbReference type="SUPFAM" id="SSF53850">
    <property type="entry name" value="Periplasmic binding protein-like II"/>
    <property type="match status" value="1"/>
</dbReference>
<organism evidence="2 3">
    <name type="scientific">Nocardioides turkmenicus</name>
    <dbReference type="NCBI Taxonomy" id="2711220"/>
    <lineage>
        <taxon>Bacteria</taxon>
        <taxon>Bacillati</taxon>
        <taxon>Actinomycetota</taxon>
        <taxon>Actinomycetes</taxon>
        <taxon>Propionibacteriales</taxon>
        <taxon>Nocardioidaceae</taxon>
        <taxon>Nocardioides</taxon>
    </lineage>
</organism>
<gene>
    <name evidence="2" type="ORF">G5C66_22150</name>
</gene>